<dbReference type="AlphaFoldDB" id="A0A3N4KI60"/>
<evidence type="ECO:0000256" key="1">
    <source>
        <dbReference type="ARBA" id="ARBA00007920"/>
    </source>
</evidence>
<dbReference type="Pfam" id="PF05057">
    <property type="entry name" value="DUF676"/>
    <property type="match status" value="1"/>
</dbReference>
<evidence type="ECO:0000259" key="2">
    <source>
        <dbReference type="Pfam" id="PF05057"/>
    </source>
</evidence>
<reference evidence="3 4" key="1">
    <citation type="journal article" date="2018" name="Nat. Ecol. Evol.">
        <title>Pezizomycetes genomes reveal the molecular basis of ectomycorrhizal truffle lifestyle.</title>
        <authorList>
            <person name="Murat C."/>
            <person name="Payen T."/>
            <person name="Noel B."/>
            <person name="Kuo A."/>
            <person name="Morin E."/>
            <person name="Chen J."/>
            <person name="Kohler A."/>
            <person name="Krizsan K."/>
            <person name="Balestrini R."/>
            <person name="Da Silva C."/>
            <person name="Montanini B."/>
            <person name="Hainaut M."/>
            <person name="Levati E."/>
            <person name="Barry K.W."/>
            <person name="Belfiori B."/>
            <person name="Cichocki N."/>
            <person name="Clum A."/>
            <person name="Dockter R.B."/>
            <person name="Fauchery L."/>
            <person name="Guy J."/>
            <person name="Iotti M."/>
            <person name="Le Tacon F."/>
            <person name="Lindquist E.A."/>
            <person name="Lipzen A."/>
            <person name="Malagnac F."/>
            <person name="Mello A."/>
            <person name="Molinier V."/>
            <person name="Miyauchi S."/>
            <person name="Poulain J."/>
            <person name="Riccioni C."/>
            <person name="Rubini A."/>
            <person name="Sitrit Y."/>
            <person name="Splivallo R."/>
            <person name="Traeger S."/>
            <person name="Wang M."/>
            <person name="Zifcakova L."/>
            <person name="Wipf D."/>
            <person name="Zambonelli A."/>
            <person name="Paolocci F."/>
            <person name="Nowrousian M."/>
            <person name="Ottonello S."/>
            <person name="Baldrian P."/>
            <person name="Spatafora J.W."/>
            <person name="Henrissat B."/>
            <person name="Nagy L.G."/>
            <person name="Aury J.M."/>
            <person name="Wincker P."/>
            <person name="Grigoriev I.V."/>
            <person name="Bonfante P."/>
            <person name="Martin F.M."/>
        </authorList>
    </citation>
    <scope>NUCLEOTIDE SEQUENCE [LARGE SCALE GENOMIC DNA]</scope>
    <source>
        <strain evidence="3 4">CCBAS932</strain>
    </source>
</reference>
<evidence type="ECO:0000313" key="4">
    <source>
        <dbReference type="Proteomes" id="UP000277580"/>
    </source>
</evidence>
<feature type="domain" description="DUF676" evidence="2">
    <location>
        <begin position="2"/>
        <end position="106"/>
    </location>
</feature>
<dbReference type="PANTHER" id="PTHR48182">
    <property type="entry name" value="PROTEIN SERAC1"/>
    <property type="match status" value="1"/>
</dbReference>
<dbReference type="SUPFAM" id="SSF53474">
    <property type="entry name" value="alpha/beta-Hydrolases"/>
    <property type="match status" value="1"/>
</dbReference>
<dbReference type="OrthoDB" id="7464126at2759"/>
<dbReference type="Proteomes" id="UP000277580">
    <property type="component" value="Unassembled WGS sequence"/>
</dbReference>
<name>A0A3N4KI60_9PEZI</name>
<organism evidence="3 4">
    <name type="scientific">Morchella conica CCBAS932</name>
    <dbReference type="NCBI Taxonomy" id="1392247"/>
    <lineage>
        <taxon>Eukaryota</taxon>
        <taxon>Fungi</taxon>
        <taxon>Dikarya</taxon>
        <taxon>Ascomycota</taxon>
        <taxon>Pezizomycotina</taxon>
        <taxon>Pezizomycetes</taxon>
        <taxon>Pezizales</taxon>
        <taxon>Morchellaceae</taxon>
        <taxon>Morchella</taxon>
    </lineage>
</organism>
<dbReference type="InterPro" id="IPR007751">
    <property type="entry name" value="DUF676_lipase-like"/>
</dbReference>
<comment type="similarity">
    <text evidence="1">Belongs to the putative lipase ROG1 family.</text>
</comment>
<dbReference type="PANTHER" id="PTHR48182:SF3">
    <property type="entry name" value="DUF676 DOMAIN-CONTAINING PROTEIN"/>
    <property type="match status" value="1"/>
</dbReference>
<proteinExistence type="inferred from homology"/>
<sequence length="204" mass="22643">SIVAVHGLGSNPDWAWQHEGTGAMWLKDFLPSSFPKARIMAFNHNSAWNMNAPAKSVEICGSQLLASLNTQRQSPEEGERPIIFIGHSFGGIIIKKALVTAGLRSEDRRYKSINKSMIGAIFLGVPHDGSRLSLVGKLMSYATYWLGSSTELLEALKPGERSLRTLDDEFHRAYRGRDIVNFFEVKMTAIGRFPLLIVSPLLND</sequence>
<dbReference type="InterPro" id="IPR029058">
    <property type="entry name" value="AB_hydrolase_fold"/>
</dbReference>
<dbReference type="InterPro" id="IPR052374">
    <property type="entry name" value="SERAC1"/>
</dbReference>
<evidence type="ECO:0000313" key="3">
    <source>
        <dbReference type="EMBL" id="RPB10190.1"/>
    </source>
</evidence>
<dbReference type="InParanoid" id="A0A3N4KI60"/>
<dbReference type="EMBL" id="ML119145">
    <property type="protein sequence ID" value="RPB10190.1"/>
    <property type="molecule type" value="Genomic_DNA"/>
</dbReference>
<keyword evidence="4" id="KW-1185">Reference proteome</keyword>
<accession>A0A3N4KI60</accession>
<protein>
    <recommendedName>
        <fullName evidence="2">DUF676 domain-containing protein</fullName>
    </recommendedName>
</protein>
<dbReference type="Gene3D" id="3.40.50.1820">
    <property type="entry name" value="alpha/beta hydrolase"/>
    <property type="match status" value="1"/>
</dbReference>
<feature type="non-terminal residue" evidence="3">
    <location>
        <position position="1"/>
    </location>
</feature>
<gene>
    <name evidence="3" type="ORF">P167DRAFT_491388</name>
</gene>